<reference evidence="2" key="1">
    <citation type="submission" date="2022-11" db="UniProtKB">
        <authorList>
            <consortium name="WormBaseParasite"/>
        </authorList>
    </citation>
    <scope>IDENTIFICATION</scope>
</reference>
<dbReference type="Proteomes" id="UP000887574">
    <property type="component" value="Unplaced"/>
</dbReference>
<proteinExistence type="predicted"/>
<sequence length="83" mass="9934">MSDEDYRMDYTLIVKNCQFDWNFLKDERSHKVCQQYLMQCQSNSLSYVLFLILESTLALPQDLLFLQLLKRLLPVLSSKKLLR</sequence>
<accession>A0A915DTG6</accession>
<keyword evidence="1" id="KW-1185">Reference proteome</keyword>
<dbReference type="AlphaFoldDB" id="A0A915DTG6"/>
<organism evidence="1 2">
    <name type="scientific">Ditylenchus dipsaci</name>
    <dbReference type="NCBI Taxonomy" id="166011"/>
    <lineage>
        <taxon>Eukaryota</taxon>
        <taxon>Metazoa</taxon>
        <taxon>Ecdysozoa</taxon>
        <taxon>Nematoda</taxon>
        <taxon>Chromadorea</taxon>
        <taxon>Rhabditida</taxon>
        <taxon>Tylenchina</taxon>
        <taxon>Tylenchomorpha</taxon>
        <taxon>Sphaerularioidea</taxon>
        <taxon>Anguinidae</taxon>
        <taxon>Anguininae</taxon>
        <taxon>Ditylenchus</taxon>
    </lineage>
</organism>
<protein>
    <submittedName>
        <fullName evidence="2">Uncharacterized protein</fullName>
    </submittedName>
</protein>
<dbReference type="WBParaSite" id="jg22760.1">
    <property type="protein sequence ID" value="jg22760.1"/>
    <property type="gene ID" value="jg22760"/>
</dbReference>
<evidence type="ECO:0000313" key="1">
    <source>
        <dbReference type="Proteomes" id="UP000887574"/>
    </source>
</evidence>
<name>A0A915DTG6_9BILA</name>
<evidence type="ECO:0000313" key="2">
    <source>
        <dbReference type="WBParaSite" id="jg22760.1"/>
    </source>
</evidence>